<evidence type="ECO:0000313" key="3">
    <source>
        <dbReference type="Proteomes" id="UP000245880"/>
    </source>
</evidence>
<dbReference type="RefSeq" id="WP_109672589.1">
    <property type="nucleotide sequence ID" value="NZ_QGDT01000001.1"/>
</dbReference>
<dbReference type="InterPro" id="IPR013785">
    <property type="entry name" value="Aldolase_TIM"/>
</dbReference>
<dbReference type="PANTHER" id="PTHR42966">
    <property type="entry name" value="N-ACETYLNEURAMINATE SYNTHASE"/>
    <property type="match status" value="1"/>
</dbReference>
<dbReference type="Pfam" id="PF03102">
    <property type="entry name" value="NeuB"/>
    <property type="match status" value="1"/>
</dbReference>
<name>A0A316ARS9_9BACT</name>
<keyword evidence="3" id="KW-1185">Reference proteome</keyword>
<dbReference type="InterPro" id="IPR013132">
    <property type="entry name" value="PseI/NeuA/B-like_N"/>
</dbReference>
<dbReference type="InterPro" id="IPR051690">
    <property type="entry name" value="PseI-like"/>
</dbReference>
<dbReference type="PANTHER" id="PTHR42966:SF1">
    <property type="entry name" value="SIALIC ACID SYNTHASE"/>
    <property type="match status" value="1"/>
</dbReference>
<accession>A0A316ARS9</accession>
<proteinExistence type="predicted"/>
<dbReference type="GO" id="GO:0047444">
    <property type="term" value="F:N-acylneuraminate-9-phosphate synthase activity"/>
    <property type="evidence" value="ECO:0007669"/>
    <property type="project" value="TreeGrafter"/>
</dbReference>
<reference evidence="2 3" key="1">
    <citation type="submission" date="2018-03" db="EMBL/GenBank/DDBJ databases">
        <title>Genomic Encyclopedia of Archaeal and Bacterial Type Strains, Phase II (KMG-II): from individual species to whole genera.</title>
        <authorList>
            <person name="Goeker M."/>
        </authorList>
    </citation>
    <scope>NUCLEOTIDE SEQUENCE [LARGE SCALE GENOMIC DNA]</scope>
    <source>
        <strain evidence="2 3">DSM 100346</strain>
    </source>
</reference>
<evidence type="ECO:0000313" key="2">
    <source>
        <dbReference type="EMBL" id="PWJ60395.1"/>
    </source>
</evidence>
<sequence length="527" mass="60932">MDNFLSQVRNIALKSGKSKIAIIGKGESVHEIILEKLNNFFIINLNDSERIIPGNVAFFYRIDFFNEIKKNGFKADFYVAPDHLKIPDDQHLEANYQPRSQDIVDQPFSYIQDTEFTLTDFTVLSAIKFLTIYQGFLNLPIEVYFLGFDFTSEKLKDDDYDMHDLEFKNAFLKTQESVFSSVLRGFNKFYPDINLIHVGNKNYSSISVTGLNKIIGEFQFDHKPRLLATNRELYQQVLKRSQESNQVIVVAEFTNNHIGDPQRLVKMIKLAKEAGADMIKLQKRDVDSFYSEKELSKPYDSPFGNTLRDYRTAVELNESLFELVDEECRRNEIPWFTSVLDWNSYEFMLQFDPPLIKLPSTISNHRNYLLKVGSHFKGDLIISTGFTDKDYENFILENFLTDRNLFILQCTSSYPTPPEACQIAVVRHYDELSQNQYSNLLPGYSSHDVGSLGCMLAVAAGAKMLEKHVKLGNLDWVHFDGVAIDLYNNEFKQFVHDVRKAELMCGNKTKKIHTMEHHKYIPHKGNN</sequence>
<gene>
    <name evidence="2" type="ORF">CLV98_101579</name>
</gene>
<dbReference type="AlphaFoldDB" id="A0A316ARS9"/>
<feature type="domain" description="PseI/NeuA/B-like" evidence="1">
    <location>
        <begin position="267"/>
        <end position="510"/>
    </location>
</feature>
<comment type="caution">
    <text evidence="2">The sequence shown here is derived from an EMBL/GenBank/DDBJ whole genome shotgun (WGS) entry which is preliminary data.</text>
</comment>
<dbReference type="Proteomes" id="UP000245880">
    <property type="component" value="Unassembled WGS sequence"/>
</dbReference>
<evidence type="ECO:0000259" key="1">
    <source>
        <dbReference type="Pfam" id="PF03102"/>
    </source>
</evidence>
<protein>
    <submittedName>
        <fullName evidence="2">N-acetylneuraminate synthase</fullName>
    </submittedName>
</protein>
<dbReference type="GO" id="GO:0016051">
    <property type="term" value="P:carbohydrate biosynthetic process"/>
    <property type="evidence" value="ECO:0007669"/>
    <property type="project" value="InterPro"/>
</dbReference>
<organism evidence="2 3">
    <name type="scientific">Dyadobacter jejuensis</name>
    <dbReference type="NCBI Taxonomy" id="1082580"/>
    <lineage>
        <taxon>Bacteria</taxon>
        <taxon>Pseudomonadati</taxon>
        <taxon>Bacteroidota</taxon>
        <taxon>Cytophagia</taxon>
        <taxon>Cytophagales</taxon>
        <taxon>Spirosomataceae</taxon>
        <taxon>Dyadobacter</taxon>
    </lineage>
</organism>
<dbReference type="SUPFAM" id="SSF51569">
    <property type="entry name" value="Aldolase"/>
    <property type="match status" value="1"/>
</dbReference>
<dbReference type="EMBL" id="QGDT01000001">
    <property type="protein sequence ID" value="PWJ60395.1"/>
    <property type="molecule type" value="Genomic_DNA"/>
</dbReference>
<dbReference type="Gene3D" id="3.20.20.70">
    <property type="entry name" value="Aldolase class I"/>
    <property type="match status" value="1"/>
</dbReference>
<dbReference type="OrthoDB" id="9814210at2"/>